<dbReference type="RefSeq" id="WP_013266175.1">
    <property type="nucleotide sequence ID" value="NC_014374.1"/>
</dbReference>
<name>D9Q025_ACIS3</name>
<dbReference type="KEGG" id="asc:ASAC_0256"/>
<dbReference type="AlphaFoldDB" id="D9Q025"/>
<organism evidence="1 2">
    <name type="scientific">Acidilobus saccharovorans (strain DSM 16705 / JCM 18335 / VKM B-2471 / 345-15)</name>
    <dbReference type="NCBI Taxonomy" id="666510"/>
    <lineage>
        <taxon>Archaea</taxon>
        <taxon>Thermoproteota</taxon>
        <taxon>Thermoprotei</taxon>
        <taxon>Acidilobales</taxon>
        <taxon>Acidilobaceae</taxon>
        <taxon>Acidilobus</taxon>
    </lineage>
</organism>
<evidence type="ECO:0000313" key="2">
    <source>
        <dbReference type="Proteomes" id="UP000000346"/>
    </source>
</evidence>
<dbReference type="GeneID" id="9498477"/>
<keyword evidence="2" id="KW-1185">Reference proteome</keyword>
<dbReference type="OrthoDB" id="383302at2157"/>
<dbReference type="EMBL" id="CP001742">
    <property type="protein sequence ID" value="ADL18663.1"/>
    <property type="molecule type" value="Genomic_DNA"/>
</dbReference>
<proteinExistence type="predicted"/>
<protein>
    <submittedName>
        <fullName evidence="1">Uncharacterized protein</fullName>
    </submittedName>
</protein>
<sequence>MERGASPEGSPFEKSNREIARIMIKLLTNYWLYFTKNEEVNSDGMRLLASALRYAKGAAPQVRHALRESIRRPTLHSVLRVCESLGLDMNYICRLVSIAELGEIYGYGYYNVTAPCWQ</sequence>
<accession>D9Q025</accession>
<reference evidence="1 2" key="1">
    <citation type="journal article" date="2010" name="Appl. Environ. Microbiol.">
        <title>The genome sequence of the crenarchaeon Acidilobus saccharovorans supports a new order, Acidilobales, and suggests an important ecological role in terrestrial acidic hot springs.</title>
        <authorList>
            <person name="Mardanov A.V."/>
            <person name="Svetlitchnyi V.A."/>
            <person name="Beletsky A.V."/>
            <person name="Prokofeva M.I."/>
            <person name="Bonch-Osmolovskaya E.A."/>
            <person name="Ravin N.V."/>
            <person name="Skryabin K.G."/>
        </authorList>
    </citation>
    <scope>NUCLEOTIDE SEQUENCE [LARGE SCALE GENOMIC DNA]</scope>
    <source>
        <strain evidence="2">DSM 16705 / JCM 18335 / VKM B-2471 / 345-15</strain>
    </source>
</reference>
<gene>
    <name evidence="1" type="ordered locus">ASAC_0256</name>
</gene>
<evidence type="ECO:0000313" key="1">
    <source>
        <dbReference type="EMBL" id="ADL18663.1"/>
    </source>
</evidence>
<dbReference type="STRING" id="666510.ASAC_0256"/>
<dbReference type="eggNOG" id="arCOG07757">
    <property type="taxonomic scope" value="Archaea"/>
</dbReference>
<dbReference type="HOGENOM" id="CLU_2067656_0_0_2"/>
<dbReference type="InParanoid" id="D9Q025"/>
<dbReference type="Proteomes" id="UP000000346">
    <property type="component" value="Chromosome"/>
</dbReference>